<evidence type="ECO:0000256" key="1">
    <source>
        <dbReference type="SAM" id="MobiDB-lite"/>
    </source>
</evidence>
<feature type="region of interest" description="Disordered" evidence="1">
    <location>
        <begin position="932"/>
        <end position="1001"/>
    </location>
</feature>
<feature type="region of interest" description="Disordered" evidence="1">
    <location>
        <begin position="1220"/>
        <end position="1334"/>
    </location>
</feature>
<sequence length="1334" mass="144126">MALTTRPQRSAAAANPHTGKKKANGAGKSAAASASALSGESDLSDVPSEEDDASEGLSEADANLETDEEISEEERDLDDTGDFNSPGKKRKSTGAKRRQQPKAKRIAKAKTKTGAFGVGRNGATAGQAKGRAAAAGPKASRRVASTGVRKTVSNKEELNIKEDNALFNSVKDPDTALQSTAEDWVVTYQVNAGTALSQLVTFFFRCCGCNNEADEHVAQDIDAIVDNLDEIQEAFKKELLPSYPLVSKAASYKKFRKSLAEFLDRLFQTAAEAEVLYDEVLIETFIAWVSAMSSSSVRAFRHTATDLALWAIGSLAKVSAELAKERASAIKARDAERRKARGDKSRLTEFEANVKGISGRKKRVDDALEELMTSVYVHRYRDSDPNIRTDCVSELSAWMKVQPEQFMQSSYFRYLGWVLPDTHPDVRIAAIKGISGLYGRGNIPESVRHFTDLFKGRLVEMATGDVDLNVRVATIGVLVTIDKRGLLEDEQRDSLASHIFDVEPKIRIAVAGFVAGMLDALVEGRESQLGPEPSSEQTQAFEVYEGELSKLRFKCFAELLVRFAGPLDAAVATQSESQSSAQSGEQAEELSWSLGGLAEGRVGLAVNALWSSVQAVQQWAPLVELLLLDHSATSGDSRTTRPAAKKGRGRAAVTAESDAASRQSLYILASEEEAVLLEALVAILSKTKEQASAAKESGHAKSKAAQGADAADDDDEDDPIKALAKMTRDLIPALPKLFSKYRTDAPRIADILLLPQYIDLDLYDDDKGQLTRALDVVLGLAARGRLGYAQEAALVESALGVLALYIMWKTHAVIQASAEGEETQSALIGPLVDKRTTLLELMRGYIARDHPNIAVGVQQEALRHLLDIHIMHGNLAAADDAAVAAAQDAAGGFSTTAARPKMPASLRLECSSELQEKCGEYVRSELERYADELRSETTRHSNGGAEDEGKDAGSESDALTDVEDEGHADARRNKKKGKKAKTINGEQAGSGEGSSSRPTQKFLQRQHQLCQTLSHFIAAIRLGVLASRHAAPVLAFYGRLGHIFDASFKYLVEALKEEAIYVHSPSSACHVVLSSLKQSFVLFEQDPTSESENAFVNLARSLSGALVVRGAHLAVLKSVPSHALVQLHTEGCEHVISKALRAEQAGNQALKARAIIFWKGLAQLLPSATGRDAIRIKAAMDKLLADADIEVPPSAKAWEPQRSYEKRLVNIASRSAQLAKRAQAAKQASARKPAHESDNDMLLGDADEGAEAGEQQDAADADLDGLGHQAQGRPRPQAKRRREEDLIDEAEEEDAGDQEADLSPPPLEDSEVGLLDITADEVSNAEAARKRQKK</sequence>
<dbReference type="Pfam" id="PF08514">
    <property type="entry name" value="STAG"/>
    <property type="match status" value="1"/>
</dbReference>
<feature type="compositionally biased region" description="Acidic residues" evidence="1">
    <location>
        <begin position="1285"/>
        <end position="1300"/>
    </location>
</feature>
<feature type="region of interest" description="Disordered" evidence="1">
    <location>
        <begin position="1"/>
        <end position="143"/>
    </location>
</feature>
<accession>A0A0P1BEF8</accession>
<feature type="compositionally biased region" description="Basic residues" evidence="1">
    <location>
        <begin position="972"/>
        <end position="981"/>
    </location>
</feature>
<feature type="compositionally biased region" description="Low complexity" evidence="1">
    <location>
        <begin position="1220"/>
        <end position="1231"/>
    </location>
</feature>
<dbReference type="GO" id="GO:0003682">
    <property type="term" value="F:chromatin binding"/>
    <property type="evidence" value="ECO:0007669"/>
    <property type="project" value="TreeGrafter"/>
</dbReference>
<dbReference type="InterPro" id="IPR013721">
    <property type="entry name" value="STAG"/>
</dbReference>
<dbReference type="Proteomes" id="UP000054845">
    <property type="component" value="Unassembled WGS sequence"/>
</dbReference>
<dbReference type="Pfam" id="PF24571">
    <property type="entry name" value="HEAT_SCC3-SA"/>
    <property type="match status" value="1"/>
</dbReference>
<dbReference type="PANTHER" id="PTHR11199">
    <property type="entry name" value="STROMAL ANTIGEN"/>
    <property type="match status" value="1"/>
</dbReference>
<evidence type="ECO:0000313" key="4">
    <source>
        <dbReference type="Proteomes" id="UP000054845"/>
    </source>
</evidence>
<dbReference type="Pfam" id="PF21581">
    <property type="entry name" value="SCD"/>
    <property type="match status" value="1"/>
</dbReference>
<dbReference type="GO" id="GO:0008278">
    <property type="term" value="C:cohesin complex"/>
    <property type="evidence" value="ECO:0007669"/>
    <property type="project" value="TreeGrafter"/>
</dbReference>
<dbReference type="STRING" id="401625.A0A0P1BEF8"/>
<evidence type="ECO:0000259" key="2">
    <source>
        <dbReference type="PROSITE" id="PS51425"/>
    </source>
</evidence>
<dbReference type="PROSITE" id="PS51425">
    <property type="entry name" value="SCD"/>
    <property type="match status" value="1"/>
</dbReference>
<reference evidence="3 4" key="1">
    <citation type="submission" date="2014-09" db="EMBL/GenBank/DDBJ databases">
        <authorList>
            <person name="Magalhaes I.L.F."/>
            <person name="Oliveira U."/>
            <person name="Santos F.R."/>
            <person name="Vidigal T.H.D.A."/>
            <person name="Brescovit A.D."/>
            <person name="Santos A.J."/>
        </authorList>
    </citation>
    <scope>NUCLEOTIDE SEQUENCE [LARGE SCALE GENOMIC DNA]</scope>
</reference>
<feature type="compositionally biased region" description="Low complexity" evidence="1">
    <location>
        <begin position="122"/>
        <end position="143"/>
    </location>
</feature>
<feature type="compositionally biased region" description="Basic residues" evidence="1">
    <location>
        <begin position="87"/>
        <end position="111"/>
    </location>
</feature>
<dbReference type="GO" id="GO:0007062">
    <property type="term" value="P:sister chromatid cohesion"/>
    <property type="evidence" value="ECO:0007669"/>
    <property type="project" value="UniProtKB-ARBA"/>
</dbReference>
<dbReference type="PANTHER" id="PTHR11199:SF0">
    <property type="entry name" value="LD34181P-RELATED"/>
    <property type="match status" value="1"/>
</dbReference>
<dbReference type="InterPro" id="IPR056396">
    <property type="entry name" value="HEAT_SCC3-SA"/>
</dbReference>
<feature type="region of interest" description="Disordered" evidence="1">
    <location>
        <begin position="634"/>
        <end position="655"/>
    </location>
</feature>
<keyword evidence="4" id="KW-1185">Reference proteome</keyword>
<dbReference type="OrthoDB" id="498590at2759"/>
<dbReference type="InterPro" id="IPR020839">
    <property type="entry name" value="SCD"/>
</dbReference>
<protein>
    <submittedName>
        <fullName evidence="3">Sister chromatid cohesion complex Cohesin, subunit STAG/IRR1/SCC3</fullName>
    </submittedName>
</protein>
<dbReference type="GO" id="GO:0000785">
    <property type="term" value="C:chromatin"/>
    <property type="evidence" value="ECO:0007669"/>
    <property type="project" value="TreeGrafter"/>
</dbReference>
<feature type="region of interest" description="Disordered" evidence="1">
    <location>
        <begin position="693"/>
        <end position="717"/>
    </location>
</feature>
<name>A0A0P1BEF8_9BASI</name>
<dbReference type="InterPro" id="IPR011989">
    <property type="entry name" value="ARM-like"/>
</dbReference>
<dbReference type="InterPro" id="IPR039662">
    <property type="entry name" value="Cohesin_Scc3/SA"/>
</dbReference>
<feature type="domain" description="SCD" evidence="2">
    <location>
        <begin position="376"/>
        <end position="461"/>
    </location>
</feature>
<proteinExistence type="predicted"/>
<dbReference type="InterPro" id="IPR016024">
    <property type="entry name" value="ARM-type_fold"/>
</dbReference>
<dbReference type="Gene3D" id="1.25.10.10">
    <property type="entry name" value="Leucine-rich Repeat Variant"/>
    <property type="match status" value="1"/>
</dbReference>
<feature type="compositionally biased region" description="Low complexity" evidence="1">
    <location>
        <begin position="24"/>
        <end position="39"/>
    </location>
</feature>
<dbReference type="SUPFAM" id="SSF48371">
    <property type="entry name" value="ARM repeat"/>
    <property type="match status" value="1"/>
</dbReference>
<dbReference type="GO" id="GO:0005634">
    <property type="term" value="C:nucleus"/>
    <property type="evidence" value="ECO:0007669"/>
    <property type="project" value="TreeGrafter"/>
</dbReference>
<evidence type="ECO:0000313" key="3">
    <source>
        <dbReference type="EMBL" id="CEH14396.1"/>
    </source>
</evidence>
<feature type="compositionally biased region" description="Acidic residues" evidence="1">
    <location>
        <begin position="62"/>
        <end position="81"/>
    </location>
</feature>
<organism evidence="3 4">
    <name type="scientific">Ceraceosorus bombacis</name>
    <dbReference type="NCBI Taxonomy" id="401625"/>
    <lineage>
        <taxon>Eukaryota</taxon>
        <taxon>Fungi</taxon>
        <taxon>Dikarya</taxon>
        <taxon>Basidiomycota</taxon>
        <taxon>Ustilaginomycotina</taxon>
        <taxon>Exobasidiomycetes</taxon>
        <taxon>Ceraceosorales</taxon>
        <taxon>Ceraceosoraceae</taxon>
        <taxon>Ceraceosorus</taxon>
    </lineage>
</organism>
<dbReference type="EMBL" id="CCYA01000243">
    <property type="protein sequence ID" value="CEH14396.1"/>
    <property type="molecule type" value="Genomic_DNA"/>
</dbReference>
<feature type="compositionally biased region" description="Low complexity" evidence="1">
    <location>
        <begin position="985"/>
        <end position="996"/>
    </location>
</feature>